<dbReference type="Pfam" id="PF02586">
    <property type="entry name" value="SRAP"/>
    <property type="match status" value="1"/>
</dbReference>
<accession>A0ABU5F1F4</accession>
<proteinExistence type="inferred from homology"/>
<dbReference type="Gene3D" id="3.90.1680.10">
    <property type="entry name" value="SOS response associated peptidase-like"/>
    <property type="match status" value="1"/>
</dbReference>
<comment type="similarity">
    <text evidence="1 8">Belongs to the SOS response-associated peptidase family.</text>
</comment>
<dbReference type="PANTHER" id="PTHR13604:SF0">
    <property type="entry name" value="ABASIC SITE PROCESSING PROTEIN HMCES"/>
    <property type="match status" value="1"/>
</dbReference>
<evidence type="ECO:0000313" key="10">
    <source>
        <dbReference type="Proteomes" id="UP001272242"/>
    </source>
</evidence>
<dbReference type="EMBL" id="JAXBLV010000193">
    <property type="protein sequence ID" value="MDY3561411.1"/>
    <property type="molecule type" value="Genomic_DNA"/>
</dbReference>
<organism evidence="9 10">
    <name type="scientific">Gemmata algarum</name>
    <dbReference type="NCBI Taxonomy" id="2975278"/>
    <lineage>
        <taxon>Bacteria</taxon>
        <taxon>Pseudomonadati</taxon>
        <taxon>Planctomycetota</taxon>
        <taxon>Planctomycetia</taxon>
        <taxon>Gemmatales</taxon>
        <taxon>Gemmataceae</taxon>
        <taxon>Gemmata</taxon>
    </lineage>
</organism>
<dbReference type="PANTHER" id="PTHR13604">
    <property type="entry name" value="DC12-RELATED"/>
    <property type="match status" value="1"/>
</dbReference>
<name>A0ABU5F1F4_9BACT</name>
<dbReference type="InterPro" id="IPR003738">
    <property type="entry name" value="SRAP"/>
</dbReference>
<dbReference type="RefSeq" id="WP_320687827.1">
    <property type="nucleotide sequence ID" value="NZ_JAXBLV010000193.1"/>
</dbReference>
<dbReference type="SUPFAM" id="SSF143081">
    <property type="entry name" value="BB1717-like"/>
    <property type="match status" value="1"/>
</dbReference>
<evidence type="ECO:0000256" key="2">
    <source>
        <dbReference type="ARBA" id="ARBA00022670"/>
    </source>
</evidence>
<evidence type="ECO:0000256" key="7">
    <source>
        <dbReference type="ARBA" id="ARBA00023239"/>
    </source>
</evidence>
<evidence type="ECO:0000313" key="9">
    <source>
        <dbReference type="EMBL" id="MDY3561411.1"/>
    </source>
</evidence>
<dbReference type="EC" id="3.4.-.-" evidence="8"/>
<keyword evidence="4 8" id="KW-0378">Hydrolase</keyword>
<dbReference type="InterPro" id="IPR036590">
    <property type="entry name" value="SRAP-like"/>
</dbReference>
<dbReference type="Proteomes" id="UP001272242">
    <property type="component" value="Unassembled WGS sequence"/>
</dbReference>
<keyword evidence="7" id="KW-0456">Lyase</keyword>
<evidence type="ECO:0000256" key="6">
    <source>
        <dbReference type="ARBA" id="ARBA00023125"/>
    </source>
</evidence>
<gene>
    <name evidence="9" type="ORF">R5W23_002689</name>
</gene>
<reference evidence="10" key="1">
    <citation type="journal article" date="2023" name="Mar. Drugs">
        <title>Gemmata algarum, a Novel Planctomycete Isolated from an Algal Mat, Displays Antimicrobial Activity.</title>
        <authorList>
            <person name="Kumar G."/>
            <person name="Kallscheuer N."/>
            <person name="Kashif M."/>
            <person name="Ahamad S."/>
            <person name="Jagadeeshwari U."/>
            <person name="Pannikurungottu S."/>
            <person name="Haufschild T."/>
            <person name="Kabuu M."/>
            <person name="Sasikala C."/>
            <person name="Jogler C."/>
            <person name="Ramana C."/>
        </authorList>
    </citation>
    <scope>NUCLEOTIDE SEQUENCE [LARGE SCALE GENOMIC DNA]</scope>
    <source>
        <strain evidence="10">JC673</strain>
    </source>
</reference>
<evidence type="ECO:0000256" key="8">
    <source>
        <dbReference type="RuleBase" id="RU364100"/>
    </source>
</evidence>
<keyword evidence="3" id="KW-0227">DNA damage</keyword>
<sequence>MCARITAATTGAEIADLFGLAYDMNPPTPAVRTGYNVGPSALVPVVRTTNGRCEVTELRWGLVPFWNTNPKHTGFVNARAETAPGKPAFHDPFRWRRCLVPADGFFEWKTVRKRKHPYYFRKAGGGTLVYAGVWDRWKGPNGVVETFAILTVPANDLVKPFRDRMPAILSGEHFGAWLDPRESRPSKLLPLLRPYPVERMERYAVGDQVNVATADGPDLLAAVPEPAEPTWTQPALFDAA</sequence>
<protein>
    <recommendedName>
        <fullName evidence="8">Abasic site processing protein</fullName>
        <ecNumber evidence="8">3.4.-.-</ecNumber>
    </recommendedName>
</protein>
<keyword evidence="5" id="KW-0190">Covalent protein-DNA linkage</keyword>
<evidence type="ECO:0000256" key="3">
    <source>
        <dbReference type="ARBA" id="ARBA00022763"/>
    </source>
</evidence>
<evidence type="ECO:0000256" key="1">
    <source>
        <dbReference type="ARBA" id="ARBA00008136"/>
    </source>
</evidence>
<keyword evidence="10" id="KW-1185">Reference proteome</keyword>
<keyword evidence="2 8" id="KW-0645">Protease</keyword>
<keyword evidence="6" id="KW-0238">DNA-binding</keyword>
<evidence type="ECO:0000256" key="5">
    <source>
        <dbReference type="ARBA" id="ARBA00023124"/>
    </source>
</evidence>
<evidence type="ECO:0000256" key="4">
    <source>
        <dbReference type="ARBA" id="ARBA00022801"/>
    </source>
</evidence>
<comment type="caution">
    <text evidence="9">The sequence shown here is derived from an EMBL/GenBank/DDBJ whole genome shotgun (WGS) entry which is preliminary data.</text>
</comment>